<dbReference type="PANTHER" id="PTHR30537:SF5">
    <property type="entry name" value="HTH-TYPE TRANSCRIPTIONAL ACTIVATOR TTDR-RELATED"/>
    <property type="match status" value="1"/>
</dbReference>
<reference evidence="6 8" key="1">
    <citation type="submission" date="2017-06" db="EMBL/GenBank/DDBJ databases">
        <title>Complete genome of Francisella adeliensis.</title>
        <authorList>
            <person name="Vallesi A."/>
            <person name="Sjodin A."/>
        </authorList>
    </citation>
    <scope>NUCLEOTIDE SEQUENCE [LARGE SCALE GENOMIC DNA]</scope>
    <source>
        <strain evidence="6 8">FDC440</strain>
    </source>
</reference>
<dbReference type="KEGG" id="fad:CDH04_06495"/>
<evidence type="ECO:0000256" key="4">
    <source>
        <dbReference type="ARBA" id="ARBA00023163"/>
    </source>
</evidence>
<evidence type="ECO:0000313" key="7">
    <source>
        <dbReference type="EMBL" id="QIW12319.1"/>
    </source>
</evidence>
<dbReference type="PANTHER" id="PTHR30537">
    <property type="entry name" value="HTH-TYPE TRANSCRIPTIONAL REGULATOR"/>
    <property type="match status" value="1"/>
</dbReference>
<keyword evidence="9" id="KW-1185">Reference proteome</keyword>
<dbReference type="EMBL" id="CP043424">
    <property type="protein sequence ID" value="QIW12319.1"/>
    <property type="molecule type" value="Genomic_DNA"/>
</dbReference>
<dbReference type="EMBL" id="CP021781">
    <property type="protein sequence ID" value="AXA34079.1"/>
    <property type="molecule type" value="Genomic_DNA"/>
</dbReference>
<keyword evidence="2" id="KW-0805">Transcription regulation</keyword>
<dbReference type="InterPro" id="IPR036388">
    <property type="entry name" value="WH-like_DNA-bd_sf"/>
</dbReference>
<feature type="domain" description="HTH lysR-type" evidence="5">
    <location>
        <begin position="1"/>
        <end position="60"/>
    </location>
</feature>
<sequence>MRMEILHYEIFDKLSNTLNFRQTAKELNLSISIVSKKIKELELHYQSKLFHRTTRLVTLTEAGQNILPRIKELILLENQIKSDLDTSYQFIGNLKIGVPFSYFESILDKIKRYTYGGDNIYIDWKIGNHLGSLYEENFDAVVFCGPLPSGDFYAKKIGEWRKVICASPAFLKENGIPQKPEELEKYPCLDHSENFKSTWGLLRKEYNINLKQKCSFSSLLTKMAINSLGVVYLPSFTVDDYIKEGLLVEILEQYTSKKFDIYLVSKTPFSENRKAQEILKMLQI</sequence>
<evidence type="ECO:0000313" key="6">
    <source>
        <dbReference type="EMBL" id="AXA34079.1"/>
    </source>
</evidence>
<dbReference type="Gene3D" id="3.40.190.290">
    <property type="match status" value="1"/>
</dbReference>
<proteinExistence type="inferred from homology"/>
<gene>
    <name evidence="6" type="ORF">CDH04_06495</name>
    <name evidence="7" type="ORF">FZC43_06495</name>
</gene>
<keyword evidence="3" id="KW-0238">DNA-binding</keyword>
<dbReference type="Gene3D" id="1.10.10.10">
    <property type="entry name" value="Winged helix-like DNA-binding domain superfamily/Winged helix DNA-binding domain"/>
    <property type="match status" value="1"/>
</dbReference>
<dbReference type="SUPFAM" id="SSF46785">
    <property type="entry name" value="Winged helix' DNA-binding domain"/>
    <property type="match status" value="1"/>
</dbReference>
<evidence type="ECO:0000256" key="3">
    <source>
        <dbReference type="ARBA" id="ARBA00023125"/>
    </source>
</evidence>
<dbReference type="PROSITE" id="PS50931">
    <property type="entry name" value="HTH_LYSR"/>
    <property type="match status" value="1"/>
</dbReference>
<dbReference type="RefSeq" id="WP_112870255.1">
    <property type="nucleotide sequence ID" value="NZ_CP021781.1"/>
</dbReference>
<name>A0A2Z4XZ59_9GAMM</name>
<reference evidence="7 9" key="2">
    <citation type="submission" date="2019-08" db="EMBL/GenBank/DDBJ databases">
        <title>Complete genome sequences of Francisella adeliensis (FSC1325 and FSC1326).</title>
        <authorList>
            <person name="Ohrman C."/>
            <person name="Uneklint I."/>
            <person name="Vallesi A."/>
            <person name="Karlsson L."/>
            <person name="Sjodin A."/>
        </authorList>
    </citation>
    <scope>NUCLEOTIDE SEQUENCE [LARGE SCALE GENOMIC DNA]</scope>
    <source>
        <strain evidence="7 9">FSC1325</strain>
    </source>
</reference>
<dbReference type="GO" id="GO:0003700">
    <property type="term" value="F:DNA-binding transcription factor activity"/>
    <property type="evidence" value="ECO:0007669"/>
    <property type="project" value="InterPro"/>
</dbReference>
<dbReference type="InterPro" id="IPR005119">
    <property type="entry name" value="LysR_subst-bd"/>
</dbReference>
<dbReference type="Proteomes" id="UP000251120">
    <property type="component" value="Chromosome"/>
</dbReference>
<evidence type="ECO:0000256" key="2">
    <source>
        <dbReference type="ARBA" id="ARBA00023015"/>
    </source>
</evidence>
<evidence type="ECO:0000256" key="1">
    <source>
        <dbReference type="ARBA" id="ARBA00009437"/>
    </source>
</evidence>
<dbReference type="Proteomes" id="UP000681131">
    <property type="component" value="Chromosome"/>
</dbReference>
<evidence type="ECO:0000313" key="8">
    <source>
        <dbReference type="Proteomes" id="UP000251120"/>
    </source>
</evidence>
<dbReference type="InterPro" id="IPR000847">
    <property type="entry name" value="LysR_HTH_N"/>
</dbReference>
<dbReference type="InterPro" id="IPR036390">
    <property type="entry name" value="WH_DNA-bd_sf"/>
</dbReference>
<protein>
    <submittedName>
        <fullName evidence="7">LysR family transcriptional regulator</fullName>
    </submittedName>
</protein>
<dbReference type="AlphaFoldDB" id="A0A2Z4XZ59"/>
<dbReference type="InterPro" id="IPR058163">
    <property type="entry name" value="LysR-type_TF_proteobact-type"/>
</dbReference>
<evidence type="ECO:0000313" key="9">
    <source>
        <dbReference type="Proteomes" id="UP000681131"/>
    </source>
</evidence>
<evidence type="ECO:0000259" key="5">
    <source>
        <dbReference type="PROSITE" id="PS50931"/>
    </source>
</evidence>
<dbReference type="GO" id="GO:0003677">
    <property type="term" value="F:DNA binding"/>
    <property type="evidence" value="ECO:0007669"/>
    <property type="project" value="UniProtKB-KW"/>
</dbReference>
<accession>A0A2Z4XZ59</accession>
<comment type="similarity">
    <text evidence="1">Belongs to the LysR transcriptional regulatory family.</text>
</comment>
<dbReference type="SUPFAM" id="SSF53850">
    <property type="entry name" value="Periplasmic binding protein-like II"/>
    <property type="match status" value="1"/>
</dbReference>
<dbReference type="Pfam" id="PF03466">
    <property type="entry name" value="LysR_substrate"/>
    <property type="match status" value="1"/>
</dbReference>
<organism evidence="6 8">
    <name type="scientific">Francisella adeliensis</name>
    <dbReference type="NCBI Taxonomy" id="2007306"/>
    <lineage>
        <taxon>Bacteria</taxon>
        <taxon>Pseudomonadati</taxon>
        <taxon>Pseudomonadota</taxon>
        <taxon>Gammaproteobacteria</taxon>
        <taxon>Thiotrichales</taxon>
        <taxon>Francisellaceae</taxon>
        <taxon>Francisella</taxon>
    </lineage>
</organism>
<dbReference type="Pfam" id="PF00126">
    <property type="entry name" value="HTH_1"/>
    <property type="match status" value="1"/>
</dbReference>
<keyword evidence="4" id="KW-0804">Transcription</keyword>
<dbReference type="OrthoDB" id="5605402at2"/>